<dbReference type="Proteomes" id="UP000887569">
    <property type="component" value="Unplaced"/>
</dbReference>
<proteinExistence type="predicted"/>
<evidence type="ECO:0000313" key="2">
    <source>
        <dbReference type="WBParaSite" id="PgR039_g042_t01"/>
    </source>
</evidence>
<organism evidence="1 2">
    <name type="scientific">Parascaris univalens</name>
    <name type="common">Nematode worm</name>
    <dbReference type="NCBI Taxonomy" id="6257"/>
    <lineage>
        <taxon>Eukaryota</taxon>
        <taxon>Metazoa</taxon>
        <taxon>Ecdysozoa</taxon>
        <taxon>Nematoda</taxon>
        <taxon>Chromadorea</taxon>
        <taxon>Rhabditida</taxon>
        <taxon>Spirurina</taxon>
        <taxon>Ascaridomorpha</taxon>
        <taxon>Ascaridoidea</taxon>
        <taxon>Ascarididae</taxon>
        <taxon>Parascaris</taxon>
    </lineage>
</organism>
<sequence>MIFTFYIIYNLGANFAKIAHSYVSRVGFLKFERDIVDCGVGWAAAMQVFDRSQSTFEEATLCESERRTANSFTNLLQHIEGITLESQRNLHNNCDDGIEASQRGNPLRYELVPPQYLSKRRGYAVCRRCAVNAHHTDERKFVNLFEHHNEESTKAIHARQLTIENKQVKRITDMGEKKFVKTKANGVDQRQIYLTIELSGCLINAIHAITEAIKATKALQFVSGDLYPSLMRDLKLLHEFYERLRNYNTEIRRMSNSRKHHHANNQEILPVDESKLTNPLTANKADTNETNVTISDHANVPLRTTGDDLKGSSQEIENLSVERSQPMEYSVIRPTEQNNVAVEVKRTLSALCFCEIERKNNTKHLSRSRLGPLWTRQDYLDYLET</sequence>
<accession>A0A915BGH3</accession>
<name>A0A915BGH3_PARUN</name>
<keyword evidence="1" id="KW-1185">Reference proteome</keyword>
<reference evidence="2" key="1">
    <citation type="submission" date="2022-11" db="UniProtKB">
        <authorList>
            <consortium name="WormBaseParasite"/>
        </authorList>
    </citation>
    <scope>IDENTIFICATION</scope>
</reference>
<evidence type="ECO:0000313" key="1">
    <source>
        <dbReference type="Proteomes" id="UP000887569"/>
    </source>
</evidence>
<protein>
    <submittedName>
        <fullName evidence="2">Uncharacterized protein</fullName>
    </submittedName>
</protein>
<dbReference type="AlphaFoldDB" id="A0A915BGH3"/>
<dbReference type="WBParaSite" id="PgR039_g042_t01">
    <property type="protein sequence ID" value="PgR039_g042_t01"/>
    <property type="gene ID" value="PgR039_g042"/>
</dbReference>